<dbReference type="EMBL" id="RBNJ01028359">
    <property type="protein sequence ID" value="RUS13969.1"/>
    <property type="molecule type" value="Genomic_DNA"/>
</dbReference>
<dbReference type="AlphaFoldDB" id="A0A433P902"/>
<evidence type="ECO:0000256" key="3">
    <source>
        <dbReference type="ARBA" id="ARBA00022771"/>
    </source>
</evidence>
<dbReference type="GO" id="GO:0003723">
    <property type="term" value="F:RNA binding"/>
    <property type="evidence" value="ECO:0007669"/>
    <property type="project" value="UniProtKB-UniRule"/>
</dbReference>
<dbReference type="InterPro" id="IPR012677">
    <property type="entry name" value="Nucleotide-bd_a/b_plait_sf"/>
</dbReference>
<dbReference type="PROSITE" id="PS50199">
    <property type="entry name" value="ZF_RANBP2_2"/>
    <property type="match status" value="1"/>
</dbReference>
<feature type="region of interest" description="Disordered" evidence="8">
    <location>
        <begin position="328"/>
        <end position="349"/>
    </location>
</feature>
<evidence type="ECO:0000256" key="7">
    <source>
        <dbReference type="PROSITE-ProRule" id="PRU00322"/>
    </source>
</evidence>
<dbReference type="PROSITE" id="PS01358">
    <property type="entry name" value="ZF_RANBP2_1"/>
    <property type="match status" value="1"/>
</dbReference>
<keyword evidence="12" id="KW-1185">Reference proteome</keyword>
<dbReference type="InterPro" id="IPR035979">
    <property type="entry name" value="RBD_domain_sf"/>
</dbReference>
<accession>A0A433P902</accession>
<feature type="domain" description="RRM" evidence="9">
    <location>
        <begin position="211"/>
        <end position="284"/>
    </location>
</feature>
<evidence type="ECO:0000313" key="11">
    <source>
        <dbReference type="EMBL" id="RUS13969.1"/>
    </source>
</evidence>
<feature type="region of interest" description="Disordered" evidence="8">
    <location>
        <begin position="170"/>
        <end position="196"/>
    </location>
</feature>
<keyword evidence="3 7" id="KW-0863">Zinc-finger</keyword>
<dbReference type="SUPFAM" id="SSF54928">
    <property type="entry name" value="RNA-binding domain, RBD"/>
    <property type="match status" value="2"/>
</dbReference>
<comment type="caution">
    <text evidence="11">The sequence shown here is derived from an EMBL/GenBank/DDBJ whole genome shotgun (WGS) entry which is preliminary data.</text>
</comment>
<comment type="subcellular location">
    <subcellularLocation>
        <location evidence="1">Nucleus</location>
    </subcellularLocation>
</comment>
<reference evidence="11 12" key="1">
    <citation type="journal article" date="2018" name="New Phytol.">
        <title>Phylogenomics of Endogonaceae and evolution of mycorrhizas within Mucoromycota.</title>
        <authorList>
            <person name="Chang Y."/>
            <person name="Desiro A."/>
            <person name="Na H."/>
            <person name="Sandor L."/>
            <person name="Lipzen A."/>
            <person name="Clum A."/>
            <person name="Barry K."/>
            <person name="Grigoriev I.V."/>
            <person name="Martin F.M."/>
            <person name="Stajich J.E."/>
            <person name="Smith M.E."/>
            <person name="Bonito G."/>
            <person name="Spatafora J.W."/>
        </authorList>
    </citation>
    <scope>NUCLEOTIDE SEQUENCE [LARGE SCALE GENOMIC DNA]</scope>
    <source>
        <strain evidence="11 12">AD002</strain>
    </source>
</reference>
<evidence type="ECO:0000256" key="8">
    <source>
        <dbReference type="SAM" id="MobiDB-lite"/>
    </source>
</evidence>
<dbReference type="Proteomes" id="UP000274822">
    <property type="component" value="Unassembled WGS sequence"/>
</dbReference>
<dbReference type="PANTHER" id="PTHR13948:SF3">
    <property type="entry name" value="FI21118P1"/>
    <property type="match status" value="1"/>
</dbReference>
<dbReference type="InterPro" id="IPR000504">
    <property type="entry name" value="RRM_dom"/>
</dbReference>
<keyword evidence="2" id="KW-0479">Metal-binding</keyword>
<evidence type="ECO:0000259" key="10">
    <source>
        <dbReference type="PROSITE" id="PS50199"/>
    </source>
</evidence>
<protein>
    <recommendedName>
        <fullName evidence="13">RanBP2-type domain-containing protein</fullName>
    </recommendedName>
</protein>
<gene>
    <name evidence="11" type="ORF">BC938DRAFT_477592</name>
</gene>
<organism evidence="11 12">
    <name type="scientific">Jimgerdemannia flammicorona</name>
    <dbReference type="NCBI Taxonomy" id="994334"/>
    <lineage>
        <taxon>Eukaryota</taxon>
        <taxon>Fungi</taxon>
        <taxon>Fungi incertae sedis</taxon>
        <taxon>Mucoromycota</taxon>
        <taxon>Mucoromycotina</taxon>
        <taxon>Endogonomycetes</taxon>
        <taxon>Endogonales</taxon>
        <taxon>Endogonaceae</taxon>
        <taxon>Jimgerdemannia</taxon>
    </lineage>
</organism>
<feature type="domain" description="RanBP2-type" evidence="10">
    <location>
        <begin position="137"/>
        <end position="166"/>
    </location>
</feature>
<dbReference type="GO" id="GO:0008270">
    <property type="term" value="F:zinc ion binding"/>
    <property type="evidence" value="ECO:0007669"/>
    <property type="project" value="UniProtKB-KW"/>
</dbReference>
<evidence type="ECO:0000256" key="4">
    <source>
        <dbReference type="ARBA" id="ARBA00022833"/>
    </source>
</evidence>
<evidence type="ECO:0000256" key="6">
    <source>
        <dbReference type="PROSITE-ProRule" id="PRU00176"/>
    </source>
</evidence>
<name>A0A433P902_9FUNG</name>
<evidence type="ECO:0008006" key="13">
    <source>
        <dbReference type="Google" id="ProtNLM"/>
    </source>
</evidence>
<evidence type="ECO:0000259" key="9">
    <source>
        <dbReference type="PROSITE" id="PS50102"/>
    </source>
</evidence>
<dbReference type="Gene3D" id="3.30.70.330">
    <property type="match status" value="2"/>
</dbReference>
<feature type="compositionally biased region" description="Low complexity" evidence="8">
    <location>
        <begin position="181"/>
        <end position="194"/>
    </location>
</feature>
<keyword evidence="6" id="KW-0694">RNA-binding</keyword>
<dbReference type="GO" id="GO:0000398">
    <property type="term" value="P:mRNA splicing, via spliceosome"/>
    <property type="evidence" value="ECO:0007669"/>
    <property type="project" value="TreeGrafter"/>
</dbReference>
<dbReference type="InterPro" id="IPR001876">
    <property type="entry name" value="Znf_RanBP2"/>
</dbReference>
<evidence type="ECO:0000256" key="1">
    <source>
        <dbReference type="ARBA" id="ARBA00004123"/>
    </source>
</evidence>
<dbReference type="PANTHER" id="PTHR13948">
    <property type="entry name" value="RNA-BINDING PROTEIN"/>
    <property type="match status" value="1"/>
</dbReference>
<keyword evidence="4" id="KW-0862">Zinc</keyword>
<dbReference type="InterPro" id="IPR036443">
    <property type="entry name" value="Znf_RanBP2_sf"/>
</dbReference>
<dbReference type="Gene3D" id="4.10.1060.10">
    <property type="entry name" value="Zinc finger, RanBP2-type"/>
    <property type="match status" value="1"/>
</dbReference>
<sequence length="364" mass="40322">MPERHPRNQIQQTLESLEASIENVRLIRDRKTGSFTRHHTFPAHGIQRNRVRPRSASISLTHRVTPLLPPPFLFRLHTHIPSPHPRPILSGFSRCFAFVKFTSVEHARQFMDKRYPYIMMNDHRVRIDYSHNSGAGDDEAWTCRNCAVLNYKKRATCFQCSLPMQESIPTPGQTAYHHHPSAASGSPASGSGAADYGINDGTRDVGHAPHHVLLVRGLDNLTTGEGVHAAFVALSSAVRRTLLVKDRMSRMSWGFAFVEFPDVQVCIPGLLVDGRSVTVSFAHPNSLAPVYVPSEWTVMGDAGTVLTYWDEQAYPCEFVVPVGGAVETEKDGKEKDGNEGVAGKVEKGAGMKEEKEKGMLMLSV</sequence>
<evidence type="ECO:0000256" key="5">
    <source>
        <dbReference type="ARBA" id="ARBA00023242"/>
    </source>
</evidence>
<proteinExistence type="predicted"/>
<keyword evidence="5" id="KW-0539">Nucleus</keyword>
<evidence type="ECO:0000256" key="2">
    <source>
        <dbReference type="ARBA" id="ARBA00022723"/>
    </source>
</evidence>
<dbReference type="PROSITE" id="PS50102">
    <property type="entry name" value="RRM"/>
    <property type="match status" value="1"/>
</dbReference>
<dbReference type="SUPFAM" id="SSF90209">
    <property type="entry name" value="Ran binding protein zinc finger-like"/>
    <property type="match status" value="1"/>
</dbReference>
<dbReference type="GO" id="GO:0005634">
    <property type="term" value="C:nucleus"/>
    <property type="evidence" value="ECO:0007669"/>
    <property type="project" value="UniProtKB-SubCell"/>
</dbReference>
<evidence type="ECO:0000313" key="12">
    <source>
        <dbReference type="Proteomes" id="UP000274822"/>
    </source>
</evidence>